<reference evidence="1 2" key="1">
    <citation type="submission" date="2019-01" db="EMBL/GenBank/DDBJ databases">
        <title>Altererythrobacter rhizovicinus sp. nov., isolated from the rhizosphere soil of Haloxylon ammodendron.</title>
        <authorList>
            <person name="Li H.-P."/>
            <person name="Gou J.-Y."/>
            <person name="Yao D."/>
            <person name="Han Q.-Q."/>
            <person name="Shao K.-Z."/>
            <person name="Zhao Q."/>
            <person name="Zhang J.-L."/>
        </authorList>
    </citation>
    <scope>NUCLEOTIDE SEQUENCE [LARGE SCALE GENOMIC DNA]</scope>
    <source>
        <strain evidence="1 2">AY-3R</strain>
    </source>
</reference>
<proteinExistence type="predicted"/>
<dbReference type="OrthoDB" id="7510933at2"/>
<evidence type="ECO:0000313" key="1">
    <source>
        <dbReference type="EMBL" id="RXZ66612.1"/>
    </source>
</evidence>
<evidence type="ECO:0000313" key="2">
    <source>
        <dbReference type="Proteomes" id="UP000293623"/>
    </source>
</evidence>
<keyword evidence="2" id="KW-1185">Reference proteome</keyword>
<accession>A0A4Q2KSC5</accession>
<dbReference type="Proteomes" id="UP000293623">
    <property type="component" value="Unassembled WGS sequence"/>
</dbReference>
<dbReference type="EMBL" id="SDPV01000001">
    <property type="protein sequence ID" value="RXZ66612.1"/>
    <property type="molecule type" value="Genomic_DNA"/>
</dbReference>
<comment type="caution">
    <text evidence="1">The sequence shown here is derived from an EMBL/GenBank/DDBJ whole genome shotgun (WGS) entry which is preliminary data.</text>
</comment>
<gene>
    <name evidence="1" type="ORF">ETX26_00575</name>
</gene>
<sequence>MGQETWLGWKLDRADRAALLARFPPRYREAVADHVTFGLAEGSPPMPIAARAAIVGRADDGQGVEAMVVRIAGTTERPTGGTYHITWSLAEGREARESNDVIAAHGWQPMDGAPEVRIESARWPD</sequence>
<name>A0A4Q2KSC5_9SPHN</name>
<organism evidence="1 2">
    <name type="scientific">Pelagerythrobacter rhizovicinus</name>
    <dbReference type="NCBI Taxonomy" id="2268576"/>
    <lineage>
        <taxon>Bacteria</taxon>
        <taxon>Pseudomonadati</taxon>
        <taxon>Pseudomonadota</taxon>
        <taxon>Alphaproteobacteria</taxon>
        <taxon>Sphingomonadales</taxon>
        <taxon>Erythrobacteraceae</taxon>
        <taxon>Pelagerythrobacter</taxon>
    </lineage>
</organism>
<protein>
    <submittedName>
        <fullName evidence="1">Uncharacterized protein</fullName>
    </submittedName>
</protein>
<dbReference type="AlphaFoldDB" id="A0A4Q2KSC5"/>